<sequence length="300" mass="34299">MTSKQMEIYLEVARTESFTITAERLFMSQPTVSRQMALLEEETGCSLFVRGSNFVKLTPEGEVLRKSFEKVQRIMERGYKEIASIREGNQGHLVLGFISDIGVPDSLLSVIDVFGKRYPKVDITYVGKPFTDFANDLEDGAIDVLLSHEMELVRTEKLNSMYVGEASSFLYYGIRNPLARKKDLKVEDFFDNQIHWAPVAANTESQRKHLKSITSYYQRDEIDTRYVDSTNTTLFHIRMGDGYGIMDPFVLPVVPKDVLMIPFEEGVVKAVQKLFWGANNTNPCIKQFCDCVKEYFPAYV</sequence>
<accession>A0A1G6C177</accession>
<dbReference type="InterPro" id="IPR036388">
    <property type="entry name" value="WH-like_DNA-bd_sf"/>
</dbReference>
<comment type="similarity">
    <text evidence="1">Belongs to the LysR transcriptional regulatory family.</text>
</comment>
<keyword evidence="7" id="KW-1185">Reference proteome</keyword>
<feature type="domain" description="HTH lysR-type" evidence="5">
    <location>
        <begin position="1"/>
        <end position="58"/>
    </location>
</feature>
<dbReference type="EMBL" id="FMXR01000014">
    <property type="protein sequence ID" value="SDB26649.1"/>
    <property type="molecule type" value="Genomic_DNA"/>
</dbReference>
<dbReference type="RefSeq" id="WP_090174187.1">
    <property type="nucleotide sequence ID" value="NZ_FMXR01000014.1"/>
</dbReference>
<proteinExistence type="inferred from homology"/>
<dbReference type="PANTHER" id="PTHR30346">
    <property type="entry name" value="TRANSCRIPTIONAL DUAL REGULATOR HCAR-RELATED"/>
    <property type="match status" value="1"/>
</dbReference>
<dbReference type="GO" id="GO:0003700">
    <property type="term" value="F:DNA-binding transcription factor activity"/>
    <property type="evidence" value="ECO:0007669"/>
    <property type="project" value="InterPro"/>
</dbReference>
<dbReference type="PRINTS" id="PR00039">
    <property type="entry name" value="HTHLYSR"/>
</dbReference>
<dbReference type="AlphaFoldDB" id="A0A1G6C177"/>
<dbReference type="SUPFAM" id="SSF46785">
    <property type="entry name" value="Winged helix' DNA-binding domain"/>
    <property type="match status" value="1"/>
</dbReference>
<dbReference type="Pfam" id="PF03466">
    <property type="entry name" value="LysR_substrate"/>
    <property type="match status" value="1"/>
</dbReference>
<evidence type="ECO:0000256" key="4">
    <source>
        <dbReference type="ARBA" id="ARBA00023163"/>
    </source>
</evidence>
<dbReference type="Gene3D" id="3.40.190.10">
    <property type="entry name" value="Periplasmic binding protein-like II"/>
    <property type="match status" value="2"/>
</dbReference>
<dbReference type="InterPro" id="IPR036390">
    <property type="entry name" value="WH_DNA-bd_sf"/>
</dbReference>
<dbReference type="STRING" id="1732.SAMN02910417_01970"/>
<evidence type="ECO:0000256" key="2">
    <source>
        <dbReference type="ARBA" id="ARBA00023015"/>
    </source>
</evidence>
<dbReference type="GO" id="GO:0032993">
    <property type="term" value="C:protein-DNA complex"/>
    <property type="evidence" value="ECO:0007669"/>
    <property type="project" value="TreeGrafter"/>
</dbReference>
<dbReference type="PANTHER" id="PTHR30346:SF28">
    <property type="entry name" value="HTH-TYPE TRANSCRIPTIONAL REGULATOR CYNR"/>
    <property type="match status" value="1"/>
</dbReference>
<organism evidence="6 7">
    <name type="scientific">Eubacterium oxidoreducens</name>
    <dbReference type="NCBI Taxonomy" id="1732"/>
    <lineage>
        <taxon>Bacteria</taxon>
        <taxon>Bacillati</taxon>
        <taxon>Bacillota</taxon>
        <taxon>Clostridia</taxon>
        <taxon>Eubacteriales</taxon>
        <taxon>Eubacteriaceae</taxon>
        <taxon>Eubacterium</taxon>
    </lineage>
</organism>
<dbReference type="OrthoDB" id="9803714at2"/>
<evidence type="ECO:0000313" key="6">
    <source>
        <dbReference type="EMBL" id="SDB26649.1"/>
    </source>
</evidence>
<dbReference type="Proteomes" id="UP000199228">
    <property type="component" value="Unassembled WGS sequence"/>
</dbReference>
<dbReference type="GO" id="GO:0003677">
    <property type="term" value="F:DNA binding"/>
    <property type="evidence" value="ECO:0007669"/>
    <property type="project" value="UniProtKB-KW"/>
</dbReference>
<protein>
    <submittedName>
        <fullName evidence="6">DNA-binding transcriptional regulator, LysR family</fullName>
    </submittedName>
</protein>
<dbReference type="Gene3D" id="1.10.10.10">
    <property type="entry name" value="Winged helix-like DNA-binding domain superfamily/Winged helix DNA-binding domain"/>
    <property type="match status" value="1"/>
</dbReference>
<keyword evidence="2" id="KW-0805">Transcription regulation</keyword>
<dbReference type="SUPFAM" id="SSF53850">
    <property type="entry name" value="Periplasmic binding protein-like II"/>
    <property type="match status" value="1"/>
</dbReference>
<gene>
    <name evidence="6" type="ORF">SAMN02910417_01970</name>
</gene>
<evidence type="ECO:0000313" key="7">
    <source>
        <dbReference type="Proteomes" id="UP000199228"/>
    </source>
</evidence>
<name>A0A1G6C177_EUBOX</name>
<dbReference type="Pfam" id="PF00126">
    <property type="entry name" value="HTH_1"/>
    <property type="match status" value="1"/>
</dbReference>
<dbReference type="InterPro" id="IPR005119">
    <property type="entry name" value="LysR_subst-bd"/>
</dbReference>
<evidence type="ECO:0000256" key="1">
    <source>
        <dbReference type="ARBA" id="ARBA00009437"/>
    </source>
</evidence>
<reference evidence="6 7" key="1">
    <citation type="submission" date="2016-10" db="EMBL/GenBank/DDBJ databases">
        <authorList>
            <person name="de Groot N.N."/>
        </authorList>
    </citation>
    <scope>NUCLEOTIDE SEQUENCE [LARGE SCALE GENOMIC DNA]</scope>
    <source>
        <strain evidence="6 7">DSM 3217</strain>
    </source>
</reference>
<dbReference type="InterPro" id="IPR000847">
    <property type="entry name" value="LysR_HTH_N"/>
</dbReference>
<evidence type="ECO:0000259" key="5">
    <source>
        <dbReference type="PROSITE" id="PS50931"/>
    </source>
</evidence>
<keyword evidence="4" id="KW-0804">Transcription</keyword>
<dbReference type="PROSITE" id="PS50931">
    <property type="entry name" value="HTH_LYSR"/>
    <property type="match status" value="1"/>
</dbReference>
<evidence type="ECO:0000256" key="3">
    <source>
        <dbReference type="ARBA" id="ARBA00023125"/>
    </source>
</evidence>
<keyword evidence="3 6" id="KW-0238">DNA-binding</keyword>